<protein>
    <submittedName>
        <fullName evidence="3">Uncharacterized protein</fullName>
    </submittedName>
</protein>
<keyword evidence="2" id="KW-0732">Signal</keyword>
<keyword evidence="4" id="KW-1185">Reference proteome</keyword>
<dbReference type="Proteomes" id="UP000198356">
    <property type="component" value="Unassembled WGS sequence"/>
</dbReference>
<evidence type="ECO:0000313" key="4">
    <source>
        <dbReference type="Proteomes" id="UP000198356"/>
    </source>
</evidence>
<proteinExistence type="predicted"/>
<dbReference type="EMBL" id="FZOU01000009">
    <property type="protein sequence ID" value="SNT36123.1"/>
    <property type="molecule type" value="Genomic_DNA"/>
</dbReference>
<sequence>MRCVARLSVALLACVVAPLLGQTPDVCGVPPDGAAAAYLHLSAGQMKKELVELHGLKPAEDGDADAILRQTSTVLGGMLAHVPNLLAQEQLSQRTVALPYVLNEAERSSGAKMGASRSSGAQQMSGNSRALEGQDLEQALDEMLTTSSQQNRFLYRVTSVPDPVLGHVLEESRTNEANEAVMLSSRAGSPHGIGFSKEWLMFIPANLPQLRLRFLGRQKIDGRETLVVAFAQIPGKVSLPAEIQTGAGSCTYFTQGVVWIDRDASQIVRLRTDLQAPIEGIGLQRMRTGTQFSEVKIEGANLSLWMPAQTEILWATKANAGGELHRYSGYRLFSAKVTLRPAP</sequence>
<feature type="region of interest" description="Disordered" evidence="1">
    <location>
        <begin position="109"/>
        <end position="129"/>
    </location>
</feature>
<dbReference type="AlphaFoldDB" id="A0A239M221"/>
<feature type="signal peptide" evidence="2">
    <location>
        <begin position="1"/>
        <end position="21"/>
    </location>
</feature>
<accession>A0A239M221</accession>
<organism evidence="3 4">
    <name type="scientific">Granulicella rosea</name>
    <dbReference type="NCBI Taxonomy" id="474952"/>
    <lineage>
        <taxon>Bacteria</taxon>
        <taxon>Pseudomonadati</taxon>
        <taxon>Acidobacteriota</taxon>
        <taxon>Terriglobia</taxon>
        <taxon>Terriglobales</taxon>
        <taxon>Acidobacteriaceae</taxon>
        <taxon>Granulicella</taxon>
    </lineage>
</organism>
<evidence type="ECO:0000256" key="1">
    <source>
        <dbReference type="SAM" id="MobiDB-lite"/>
    </source>
</evidence>
<feature type="compositionally biased region" description="Polar residues" evidence="1">
    <location>
        <begin position="116"/>
        <end position="128"/>
    </location>
</feature>
<evidence type="ECO:0000256" key="2">
    <source>
        <dbReference type="SAM" id="SignalP"/>
    </source>
</evidence>
<feature type="chain" id="PRO_5012196004" evidence="2">
    <location>
        <begin position="22"/>
        <end position="343"/>
    </location>
</feature>
<evidence type="ECO:0000313" key="3">
    <source>
        <dbReference type="EMBL" id="SNT36123.1"/>
    </source>
</evidence>
<gene>
    <name evidence="3" type="ORF">SAMN05421770_10912</name>
</gene>
<name>A0A239M221_9BACT</name>
<reference evidence="3 4" key="1">
    <citation type="submission" date="2017-06" db="EMBL/GenBank/DDBJ databases">
        <authorList>
            <person name="Kim H.J."/>
            <person name="Triplett B.A."/>
        </authorList>
    </citation>
    <scope>NUCLEOTIDE SEQUENCE [LARGE SCALE GENOMIC DNA]</scope>
    <source>
        <strain evidence="3 4">DSM 18704</strain>
    </source>
</reference>